<evidence type="ECO:0000313" key="4">
    <source>
        <dbReference type="EMBL" id="KAJ5078481.1"/>
    </source>
</evidence>
<dbReference type="FunFam" id="3.40.50.300:FF:001800">
    <property type="entry name" value="Rab family GTPase"/>
    <property type="match status" value="1"/>
</dbReference>
<dbReference type="Pfam" id="PF00071">
    <property type="entry name" value="Ras"/>
    <property type="match status" value="1"/>
</dbReference>
<dbReference type="EMBL" id="JAPDFW010000053">
    <property type="protein sequence ID" value="KAJ5078481.1"/>
    <property type="molecule type" value="Genomic_DNA"/>
</dbReference>
<dbReference type="SMART" id="SM00173">
    <property type="entry name" value="RAS"/>
    <property type="match status" value="1"/>
</dbReference>
<proteinExistence type="inferred from homology"/>
<dbReference type="PRINTS" id="PR00449">
    <property type="entry name" value="RASTRNSFRMNG"/>
</dbReference>
<dbReference type="GO" id="GO:0003924">
    <property type="term" value="F:GTPase activity"/>
    <property type="evidence" value="ECO:0007669"/>
    <property type="project" value="InterPro"/>
</dbReference>
<keyword evidence="3" id="KW-0342">GTP-binding</keyword>
<name>A0A9Q0LTM1_ANAIG</name>
<dbReference type="InterPro" id="IPR005225">
    <property type="entry name" value="Small_GTP-bd"/>
</dbReference>
<dbReference type="PROSITE" id="PS51419">
    <property type="entry name" value="RAB"/>
    <property type="match status" value="1"/>
</dbReference>
<dbReference type="GO" id="GO:0045335">
    <property type="term" value="C:phagocytic vesicle"/>
    <property type="evidence" value="ECO:0007669"/>
    <property type="project" value="TreeGrafter"/>
</dbReference>
<dbReference type="AlphaFoldDB" id="A0A9Q0LTM1"/>
<dbReference type="GO" id="GO:0005764">
    <property type="term" value="C:lysosome"/>
    <property type="evidence" value="ECO:0007669"/>
    <property type="project" value="TreeGrafter"/>
</dbReference>
<evidence type="ECO:0000256" key="1">
    <source>
        <dbReference type="ARBA" id="ARBA00006270"/>
    </source>
</evidence>
<dbReference type="OrthoDB" id="245989at2759"/>
<comment type="similarity">
    <text evidence="1">Belongs to the small GTPase superfamily. Rab family.</text>
</comment>
<dbReference type="GO" id="GO:0005770">
    <property type="term" value="C:late endosome"/>
    <property type="evidence" value="ECO:0007669"/>
    <property type="project" value="TreeGrafter"/>
</dbReference>
<dbReference type="SMART" id="SM00176">
    <property type="entry name" value="RAN"/>
    <property type="match status" value="1"/>
</dbReference>
<dbReference type="PANTHER" id="PTHR47981">
    <property type="entry name" value="RAB FAMILY"/>
    <property type="match status" value="1"/>
</dbReference>
<dbReference type="PROSITE" id="PS51421">
    <property type="entry name" value="RAS"/>
    <property type="match status" value="1"/>
</dbReference>
<evidence type="ECO:0000256" key="3">
    <source>
        <dbReference type="ARBA" id="ARBA00023134"/>
    </source>
</evidence>
<dbReference type="Proteomes" id="UP001149090">
    <property type="component" value="Unassembled WGS sequence"/>
</dbReference>
<dbReference type="InterPro" id="IPR001806">
    <property type="entry name" value="Small_GTPase"/>
</dbReference>
<dbReference type="SUPFAM" id="SSF52540">
    <property type="entry name" value="P-loop containing nucleoside triphosphate hydrolases"/>
    <property type="match status" value="1"/>
</dbReference>
<dbReference type="PROSITE" id="PS51417">
    <property type="entry name" value="ARF"/>
    <property type="match status" value="1"/>
</dbReference>
<dbReference type="GO" id="GO:0090385">
    <property type="term" value="P:phagosome-lysosome fusion"/>
    <property type="evidence" value="ECO:0007669"/>
    <property type="project" value="TreeGrafter"/>
</dbReference>
<dbReference type="OMA" id="KITLQLW"/>
<keyword evidence="5" id="KW-1185">Reference proteome</keyword>
<accession>A0A9Q0LTM1</accession>
<organism evidence="4 5">
    <name type="scientific">Anaeramoeba ignava</name>
    <name type="common">Anaerobic marine amoeba</name>
    <dbReference type="NCBI Taxonomy" id="1746090"/>
    <lineage>
        <taxon>Eukaryota</taxon>
        <taxon>Metamonada</taxon>
        <taxon>Anaeramoebidae</taxon>
        <taxon>Anaeramoeba</taxon>
    </lineage>
</organism>
<dbReference type="Gene3D" id="3.40.50.300">
    <property type="entry name" value="P-loop containing nucleotide triphosphate hydrolases"/>
    <property type="match status" value="1"/>
</dbReference>
<dbReference type="SMART" id="SM00174">
    <property type="entry name" value="RHO"/>
    <property type="match status" value="1"/>
</dbReference>
<gene>
    <name evidence="4" type="ORF">M0811_04806</name>
</gene>
<reference evidence="4" key="1">
    <citation type="submission" date="2022-10" db="EMBL/GenBank/DDBJ databases">
        <title>Novel sulphate-reducing endosymbionts in the free-living metamonad Anaeramoeba.</title>
        <authorList>
            <person name="Jerlstrom-Hultqvist J."/>
            <person name="Cepicka I."/>
            <person name="Gallot-Lavallee L."/>
            <person name="Salas-Leiva D."/>
            <person name="Curtis B.A."/>
            <person name="Zahonova K."/>
            <person name="Pipaliya S."/>
            <person name="Dacks J."/>
            <person name="Roger A.J."/>
        </authorList>
    </citation>
    <scope>NUCLEOTIDE SEQUENCE</scope>
    <source>
        <strain evidence="4">BMAN</strain>
    </source>
</reference>
<dbReference type="PANTHER" id="PTHR47981:SF39">
    <property type="entry name" value="RAS-RELATED PROTEIN RAB"/>
    <property type="match status" value="1"/>
</dbReference>
<sequence>MTNIEQAELFKILIVGAPGCGKTSIIRRYTEGHFTPNYKSTIGVDFATKELSLSKHKITLQLWDIAGQERCGAMTHIYYKSAAFAIIVFDSSRKQTLEEAAKWKNDVSGNAFLPNGKPIPMFLFANKSDLEPEVSQESIEEFSQQNGFVRWFFTSAKEDTNIDEAMRTLAQDLIELDIHPINREGVNLRDNSDQVKKKTNSGCC</sequence>
<dbReference type="NCBIfam" id="TIGR00231">
    <property type="entry name" value="small_GTP"/>
    <property type="match status" value="1"/>
</dbReference>
<keyword evidence="2" id="KW-0547">Nucleotide-binding</keyword>
<dbReference type="GO" id="GO:0005525">
    <property type="term" value="F:GTP binding"/>
    <property type="evidence" value="ECO:0007669"/>
    <property type="project" value="UniProtKB-KW"/>
</dbReference>
<protein>
    <submittedName>
        <fullName evidence="4">Ras-related protein rab-32</fullName>
    </submittedName>
</protein>
<evidence type="ECO:0000313" key="5">
    <source>
        <dbReference type="Proteomes" id="UP001149090"/>
    </source>
</evidence>
<evidence type="ECO:0000256" key="2">
    <source>
        <dbReference type="ARBA" id="ARBA00022741"/>
    </source>
</evidence>
<dbReference type="GO" id="GO:0008333">
    <property type="term" value="P:endosome to lysosome transport"/>
    <property type="evidence" value="ECO:0007669"/>
    <property type="project" value="TreeGrafter"/>
</dbReference>
<dbReference type="InterPro" id="IPR027417">
    <property type="entry name" value="P-loop_NTPase"/>
</dbReference>
<dbReference type="SMART" id="SM00175">
    <property type="entry name" value="RAB"/>
    <property type="match status" value="1"/>
</dbReference>
<comment type="caution">
    <text evidence="4">The sequence shown here is derived from an EMBL/GenBank/DDBJ whole genome shotgun (WGS) entry which is preliminary data.</text>
</comment>